<evidence type="ECO:0000256" key="4">
    <source>
        <dbReference type="ARBA" id="ARBA00022475"/>
    </source>
</evidence>
<evidence type="ECO:0000313" key="17">
    <source>
        <dbReference type="Proteomes" id="UP000275951"/>
    </source>
</evidence>
<dbReference type="CDD" id="cd06503">
    <property type="entry name" value="ATP-synt_Fo_b"/>
    <property type="match status" value="1"/>
</dbReference>
<keyword evidence="3 14" id="KW-0813">Transport</keyword>
<dbReference type="PANTHER" id="PTHR33445:SF1">
    <property type="entry name" value="ATP SYNTHASE SUBUNIT B"/>
    <property type="match status" value="1"/>
</dbReference>
<keyword evidence="4 14" id="KW-1003">Cell membrane</keyword>
<dbReference type="Gene3D" id="1.20.5.620">
    <property type="entry name" value="F1F0 ATP synthase subunit B, membrane domain"/>
    <property type="match status" value="1"/>
</dbReference>
<evidence type="ECO:0000256" key="5">
    <source>
        <dbReference type="ARBA" id="ARBA00022547"/>
    </source>
</evidence>
<comment type="similarity">
    <text evidence="2 14 15">Belongs to the ATPase B chain family.</text>
</comment>
<keyword evidence="9 14" id="KW-0406">Ion transport</keyword>
<evidence type="ECO:0000256" key="11">
    <source>
        <dbReference type="ARBA" id="ARBA00023310"/>
    </source>
</evidence>
<keyword evidence="10 14" id="KW-0472">Membrane</keyword>
<evidence type="ECO:0000313" key="16">
    <source>
        <dbReference type="EMBL" id="AZR07587.1"/>
    </source>
</evidence>
<dbReference type="GO" id="GO:0016787">
    <property type="term" value="F:hydrolase activity"/>
    <property type="evidence" value="ECO:0007669"/>
    <property type="project" value="UniProtKB-KW"/>
</dbReference>
<proteinExistence type="inferred from homology"/>
<keyword evidence="6 14" id="KW-0812">Transmembrane</keyword>
<dbReference type="PANTHER" id="PTHR33445">
    <property type="entry name" value="ATP SYNTHASE SUBUNIT B', CHLOROPLASTIC"/>
    <property type="match status" value="1"/>
</dbReference>
<dbReference type="InterPro" id="IPR005864">
    <property type="entry name" value="ATP_synth_F0_bsu_bac"/>
</dbReference>
<evidence type="ECO:0000256" key="8">
    <source>
        <dbReference type="ARBA" id="ARBA00022989"/>
    </source>
</evidence>
<comment type="subcellular location">
    <subcellularLocation>
        <location evidence="1 14">Cell membrane</location>
        <topology evidence="1 14">Single-pass membrane protein</topology>
    </subcellularLocation>
</comment>
<evidence type="ECO:0000256" key="2">
    <source>
        <dbReference type="ARBA" id="ARBA00005513"/>
    </source>
</evidence>
<dbReference type="GO" id="GO:0046961">
    <property type="term" value="F:proton-transporting ATPase activity, rotational mechanism"/>
    <property type="evidence" value="ECO:0007669"/>
    <property type="project" value="TreeGrafter"/>
</dbReference>
<dbReference type="OrthoDB" id="5243563at2"/>
<comment type="function">
    <text evidence="14">Component of the F(0) channel, it forms part of the peripheral stalk, linking F(1) to F(0).</text>
</comment>
<dbReference type="InterPro" id="IPR028987">
    <property type="entry name" value="ATP_synth_B-like_membr_sf"/>
</dbReference>
<evidence type="ECO:0000256" key="3">
    <source>
        <dbReference type="ARBA" id="ARBA00022448"/>
    </source>
</evidence>
<keyword evidence="7 14" id="KW-0375">Hydrogen ion transport</keyword>
<dbReference type="RefSeq" id="WP_039662833.1">
    <property type="nucleotide sequence ID" value="NZ_CP029001.1"/>
</dbReference>
<reference evidence="16 17" key="1">
    <citation type="submission" date="2018-11" db="EMBL/GenBank/DDBJ databases">
        <title>Multidrug-resistant genes are associated with an 42-kb island TGI1 carrying a complex class 1 integron in a Trueperella pyogenes.</title>
        <authorList>
            <person name="Dong W."/>
        </authorList>
    </citation>
    <scope>NUCLEOTIDE SEQUENCE [LARGE SCALE GENOMIC DNA]</scope>
    <source>
        <strain evidence="16 17">TP4</strain>
    </source>
</reference>
<evidence type="ECO:0000256" key="13">
    <source>
        <dbReference type="ARBA" id="ARBA00025830"/>
    </source>
</evidence>
<dbReference type="InterPro" id="IPR002146">
    <property type="entry name" value="ATP_synth_b/b'su_bac/chlpt"/>
</dbReference>
<keyword evidence="11 14" id="KW-0066">ATP synthesis</keyword>
<dbReference type="AlphaFoldDB" id="A0A380MAD8"/>
<sequence>MISMQELILAEGGFFHILAPGLSELLWGTLAFIIVAVAVYKYAWPAYVETLDERAQKIDEGLREAEQARAEIADSQAKLVDEIRNAQREATGIRENAQDNAKAIIAEAQAKARTEADSLIVGAHRRIDADSEAAMRTLRGDVGVLATELAGRIVGEAIRDEALARRVIDRFLDDLETMTPELKKEAEA</sequence>
<evidence type="ECO:0000256" key="15">
    <source>
        <dbReference type="RuleBase" id="RU003848"/>
    </source>
</evidence>
<dbReference type="GO" id="GO:0046933">
    <property type="term" value="F:proton-transporting ATP synthase activity, rotational mechanism"/>
    <property type="evidence" value="ECO:0007669"/>
    <property type="project" value="UniProtKB-UniRule"/>
</dbReference>
<keyword evidence="16" id="KW-0378">Hydrolase</keyword>
<evidence type="ECO:0000256" key="10">
    <source>
        <dbReference type="ARBA" id="ARBA00023136"/>
    </source>
</evidence>
<gene>
    <name evidence="14 16" type="primary">atpF</name>
    <name evidence="16" type="ORF">EBQ10_10030</name>
</gene>
<dbReference type="NCBIfam" id="TIGR01144">
    <property type="entry name" value="ATP_synt_b"/>
    <property type="match status" value="1"/>
</dbReference>
<evidence type="ECO:0000256" key="6">
    <source>
        <dbReference type="ARBA" id="ARBA00022692"/>
    </source>
</evidence>
<dbReference type="SUPFAM" id="SSF81573">
    <property type="entry name" value="F1F0 ATP synthase subunit B, membrane domain"/>
    <property type="match status" value="1"/>
</dbReference>
<evidence type="ECO:0000256" key="14">
    <source>
        <dbReference type="HAMAP-Rule" id="MF_01398"/>
    </source>
</evidence>
<evidence type="ECO:0000256" key="12">
    <source>
        <dbReference type="ARBA" id="ARBA00025198"/>
    </source>
</evidence>
<evidence type="ECO:0000256" key="7">
    <source>
        <dbReference type="ARBA" id="ARBA00022781"/>
    </source>
</evidence>
<dbReference type="HAMAP" id="MF_01398">
    <property type="entry name" value="ATP_synth_b_bprime"/>
    <property type="match status" value="1"/>
</dbReference>
<keyword evidence="8 14" id="KW-1133">Transmembrane helix</keyword>
<organism evidence="16 17">
    <name type="scientific">Trueperella pyogenes</name>
    <dbReference type="NCBI Taxonomy" id="1661"/>
    <lineage>
        <taxon>Bacteria</taxon>
        <taxon>Bacillati</taxon>
        <taxon>Actinomycetota</taxon>
        <taxon>Actinomycetes</taxon>
        <taxon>Actinomycetales</taxon>
        <taxon>Actinomycetaceae</taxon>
        <taxon>Trueperella</taxon>
    </lineage>
</organism>
<evidence type="ECO:0000256" key="9">
    <source>
        <dbReference type="ARBA" id="ARBA00023065"/>
    </source>
</evidence>
<dbReference type="GO" id="GO:0005886">
    <property type="term" value="C:plasma membrane"/>
    <property type="evidence" value="ECO:0007669"/>
    <property type="project" value="UniProtKB-SubCell"/>
</dbReference>
<dbReference type="Pfam" id="PF00430">
    <property type="entry name" value="ATP-synt_B"/>
    <property type="match status" value="1"/>
</dbReference>
<protein>
    <recommendedName>
        <fullName evidence="14">ATP synthase subunit b</fullName>
    </recommendedName>
    <alternativeName>
        <fullName evidence="14">ATP synthase F(0) sector subunit b</fullName>
    </alternativeName>
    <alternativeName>
        <fullName evidence="14">ATPase subunit I</fullName>
    </alternativeName>
    <alternativeName>
        <fullName evidence="14">F-type ATPase subunit b</fullName>
        <shortName evidence="14">F-ATPase subunit b</shortName>
    </alternativeName>
</protein>
<name>A0A380MAD8_9ACTO</name>
<comment type="function">
    <text evidence="12 14">F(1)F(0) ATP synthase produces ATP from ADP in the presence of a proton or sodium gradient. F-type ATPases consist of two structural domains, F(1) containing the extramembraneous catalytic core and F(0) containing the membrane proton channel, linked together by a central stalk and a peripheral stalk. During catalysis, ATP synthesis in the catalytic domain of F(1) is coupled via a rotary mechanism of the central stalk subunits to proton translocation.</text>
</comment>
<accession>A0A380MAD8</accession>
<comment type="subunit">
    <text evidence="13 14">F-type ATPases have 2 components, F(1) - the catalytic core - and F(0) - the membrane proton channel. F(1) has five subunits: alpha(3), beta(3), gamma(1), delta(1), epsilon(1). F(0) has three main subunits: a(1), b(2) and c(10-14). The alpha and beta chains form an alternating ring which encloses part of the gamma chain. F(1) is attached to F(0) by a central stalk formed by the gamma and epsilon chains, while a peripheral stalk is formed by the delta and b chains.</text>
</comment>
<evidence type="ECO:0000256" key="1">
    <source>
        <dbReference type="ARBA" id="ARBA00004162"/>
    </source>
</evidence>
<dbReference type="Proteomes" id="UP000275951">
    <property type="component" value="Chromosome"/>
</dbReference>
<feature type="transmembrane region" description="Helical" evidence="14">
    <location>
        <begin position="25"/>
        <end position="44"/>
    </location>
</feature>
<dbReference type="InterPro" id="IPR050059">
    <property type="entry name" value="ATP_synthase_B_chain"/>
</dbReference>
<dbReference type="GO" id="GO:0045259">
    <property type="term" value="C:proton-transporting ATP synthase complex"/>
    <property type="evidence" value="ECO:0007669"/>
    <property type="project" value="UniProtKB-KW"/>
</dbReference>
<dbReference type="EMBL" id="CP033905">
    <property type="protein sequence ID" value="AZR07587.1"/>
    <property type="molecule type" value="Genomic_DNA"/>
</dbReference>
<keyword evidence="5 14" id="KW-0138">CF(0)</keyword>